<proteinExistence type="predicted"/>
<protein>
    <submittedName>
        <fullName evidence="2">Phage virion morphogenesis (Putative tail completion) protein</fullName>
    </submittedName>
</protein>
<dbReference type="EMBL" id="CAADFS010000200">
    <property type="protein sequence ID" value="VFK52671.1"/>
    <property type="molecule type" value="Genomic_DNA"/>
</dbReference>
<feature type="region of interest" description="Disordered" evidence="1">
    <location>
        <begin position="68"/>
        <end position="87"/>
    </location>
</feature>
<accession>A0A450ZFY3</accession>
<dbReference type="NCBIfam" id="TIGR01635">
    <property type="entry name" value="tail_comp_S"/>
    <property type="match status" value="1"/>
</dbReference>
<dbReference type="InterPro" id="IPR006522">
    <property type="entry name" value="Phage_virion_morphogenesis"/>
</dbReference>
<name>A0A450ZFY3_9GAMM</name>
<dbReference type="AlphaFoldDB" id="A0A450ZFY3"/>
<dbReference type="Pfam" id="PF05069">
    <property type="entry name" value="Phage_tail_S"/>
    <property type="match status" value="1"/>
</dbReference>
<gene>
    <name evidence="2" type="ORF">BECKTC1821D_GA0114238_12003</name>
</gene>
<feature type="compositionally biased region" description="Basic residues" evidence="1">
    <location>
        <begin position="71"/>
        <end position="83"/>
    </location>
</feature>
<reference evidence="2" key="1">
    <citation type="submission" date="2019-02" db="EMBL/GenBank/DDBJ databases">
        <authorList>
            <person name="Gruber-Vodicka R. H."/>
            <person name="Seah K. B. B."/>
        </authorList>
    </citation>
    <scope>NUCLEOTIDE SEQUENCE</scope>
    <source>
        <strain evidence="2">BECK_BZ123</strain>
    </source>
</reference>
<evidence type="ECO:0000256" key="1">
    <source>
        <dbReference type="SAM" id="MobiDB-lite"/>
    </source>
</evidence>
<sequence>MIEFDAKITGDEEFKRAMGDISRFALRPRLAMRDMAASMEEHTEMNFREQGRPKWEKLSPKTIEKRIGGKNARRKDGKLRKSAQGKMETMKILQDRGALAASVHSKHGDDYAMIGAGGGGPGQYARIHQLGGLAGRGRNVPIPARPYLPFNPDMTIPPEVERELIEIAEMHLKKAYQKP</sequence>
<organism evidence="2">
    <name type="scientific">Candidatus Kentrum sp. TC</name>
    <dbReference type="NCBI Taxonomy" id="2126339"/>
    <lineage>
        <taxon>Bacteria</taxon>
        <taxon>Pseudomonadati</taxon>
        <taxon>Pseudomonadota</taxon>
        <taxon>Gammaproteobacteria</taxon>
        <taxon>Candidatus Kentrum</taxon>
    </lineage>
</organism>
<evidence type="ECO:0000313" key="2">
    <source>
        <dbReference type="EMBL" id="VFK52671.1"/>
    </source>
</evidence>